<accession>A0A9D3U8M5</accession>
<evidence type="ECO:0000313" key="2">
    <source>
        <dbReference type="Proteomes" id="UP000828251"/>
    </source>
</evidence>
<dbReference type="Proteomes" id="UP000828251">
    <property type="component" value="Unassembled WGS sequence"/>
</dbReference>
<dbReference type="EMBL" id="JAIQCV010000013">
    <property type="protein sequence ID" value="KAH1031803.1"/>
    <property type="molecule type" value="Genomic_DNA"/>
</dbReference>
<evidence type="ECO:0000313" key="1">
    <source>
        <dbReference type="EMBL" id="KAH1031803.1"/>
    </source>
</evidence>
<protein>
    <submittedName>
        <fullName evidence="1">Uncharacterized protein</fullName>
    </submittedName>
</protein>
<name>A0A9D3U8M5_9ROSI</name>
<dbReference type="AlphaFoldDB" id="A0A9D3U8M5"/>
<reference evidence="1 2" key="1">
    <citation type="journal article" date="2021" name="Plant Biotechnol. J.">
        <title>Multi-omics assisted identification of the key and species-specific regulatory components of drought-tolerant mechanisms in Gossypium stocksii.</title>
        <authorList>
            <person name="Yu D."/>
            <person name="Ke L."/>
            <person name="Zhang D."/>
            <person name="Wu Y."/>
            <person name="Sun Y."/>
            <person name="Mei J."/>
            <person name="Sun J."/>
            <person name="Sun Y."/>
        </authorList>
    </citation>
    <scope>NUCLEOTIDE SEQUENCE [LARGE SCALE GENOMIC DNA]</scope>
    <source>
        <strain evidence="2">cv. E1</strain>
        <tissue evidence="1">Leaf</tissue>
    </source>
</reference>
<sequence>MAKELAVDPIKLPLGPITRERAKKFKKAIASYLDRKWGKTIAGHIDHSWTSSISTPCRLLKSKF</sequence>
<dbReference type="OrthoDB" id="1017754at2759"/>
<keyword evidence="2" id="KW-1185">Reference proteome</keyword>
<proteinExistence type="predicted"/>
<organism evidence="1 2">
    <name type="scientific">Gossypium stocksii</name>
    <dbReference type="NCBI Taxonomy" id="47602"/>
    <lineage>
        <taxon>Eukaryota</taxon>
        <taxon>Viridiplantae</taxon>
        <taxon>Streptophyta</taxon>
        <taxon>Embryophyta</taxon>
        <taxon>Tracheophyta</taxon>
        <taxon>Spermatophyta</taxon>
        <taxon>Magnoliopsida</taxon>
        <taxon>eudicotyledons</taxon>
        <taxon>Gunneridae</taxon>
        <taxon>Pentapetalae</taxon>
        <taxon>rosids</taxon>
        <taxon>malvids</taxon>
        <taxon>Malvales</taxon>
        <taxon>Malvaceae</taxon>
        <taxon>Malvoideae</taxon>
        <taxon>Gossypium</taxon>
    </lineage>
</organism>
<gene>
    <name evidence="1" type="ORF">J1N35_043977</name>
</gene>
<comment type="caution">
    <text evidence="1">The sequence shown here is derived from an EMBL/GenBank/DDBJ whole genome shotgun (WGS) entry which is preliminary data.</text>
</comment>